<evidence type="ECO:0000313" key="2">
    <source>
        <dbReference type="EMBL" id="ROV95542.1"/>
    </source>
</evidence>
<proteinExistence type="predicted"/>
<sequence length="138" mass="14967">MDQPNKAPASQATPAINAMEPRKRRPDGRMPLPTCRPGAKPIKTKPYVNRRHYFWTAKEVYILRKHLSRGMRPKAIATLMGRSPPSVISKIWRLKTENQTREAATAKGDSEPTASASSSASAGGSSEQGPKSAQGLAS</sequence>
<dbReference type="AlphaFoldDB" id="A0A423VWS2"/>
<evidence type="ECO:0000256" key="1">
    <source>
        <dbReference type="SAM" id="MobiDB-lite"/>
    </source>
</evidence>
<dbReference type="Proteomes" id="UP000284375">
    <property type="component" value="Unassembled WGS sequence"/>
</dbReference>
<feature type="compositionally biased region" description="Polar residues" evidence="1">
    <location>
        <begin position="127"/>
        <end position="138"/>
    </location>
</feature>
<keyword evidence="3" id="KW-1185">Reference proteome</keyword>
<gene>
    <name evidence="2" type="ORF">VSDG_05349</name>
</gene>
<evidence type="ECO:0000313" key="3">
    <source>
        <dbReference type="Proteomes" id="UP000284375"/>
    </source>
</evidence>
<name>A0A423VWS2_CYTCH</name>
<organism evidence="2 3">
    <name type="scientific">Cytospora chrysosperma</name>
    <name type="common">Cytospora canker fungus</name>
    <name type="synonym">Sphaeria chrysosperma</name>
    <dbReference type="NCBI Taxonomy" id="252740"/>
    <lineage>
        <taxon>Eukaryota</taxon>
        <taxon>Fungi</taxon>
        <taxon>Dikarya</taxon>
        <taxon>Ascomycota</taxon>
        <taxon>Pezizomycotina</taxon>
        <taxon>Sordariomycetes</taxon>
        <taxon>Sordariomycetidae</taxon>
        <taxon>Diaporthales</taxon>
        <taxon>Cytosporaceae</taxon>
        <taxon>Cytospora</taxon>
    </lineage>
</organism>
<accession>A0A423VWS2</accession>
<feature type="region of interest" description="Disordered" evidence="1">
    <location>
        <begin position="98"/>
        <end position="138"/>
    </location>
</feature>
<feature type="region of interest" description="Disordered" evidence="1">
    <location>
        <begin position="1"/>
        <end position="43"/>
    </location>
</feature>
<feature type="compositionally biased region" description="Low complexity" evidence="1">
    <location>
        <begin position="114"/>
        <end position="125"/>
    </location>
</feature>
<dbReference type="OrthoDB" id="10509882at2759"/>
<protein>
    <submittedName>
        <fullName evidence="2">Uncharacterized protein</fullName>
    </submittedName>
</protein>
<comment type="caution">
    <text evidence="2">The sequence shown here is derived from an EMBL/GenBank/DDBJ whole genome shotgun (WGS) entry which is preliminary data.</text>
</comment>
<dbReference type="EMBL" id="LJZO01000023">
    <property type="protein sequence ID" value="ROV95542.1"/>
    <property type="molecule type" value="Genomic_DNA"/>
</dbReference>
<reference evidence="2 3" key="1">
    <citation type="submission" date="2015-09" db="EMBL/GenBank/DDBJ databases">
        <title>Host preference determinants of Valsa canker pathogens revealed by comparative genomics.</title>
        <authorList>
            <person name="Yin Z."/>
            <person name="Huang L."/>
        </authorList>
    </citation>
    <scope>NUCLEOTIDE SEQUENCE [LARGE SCALE GENOMIC DNA]</scope>
    <source>
        <strain evidence="2 3">YSFL</strain>
    </source>
</reference>